<feature type="region of interest" description="Disordered" evidence="1">
    <location>
        <begin position="245"/>
        <end position="283"/>
    </location>
</feature>
<evidence type="ECO:0000256" key="1">
    <source>
        <dbReference type="SAM" id="MobiDB-lite"/>
    </source>
</evidence>
<reference evidence="2" key="2">
    <citation type="submission" date="2025-09" db="UniProtKB">
        <authorList>
            <consortium name="Ensembl"/>
        </authorList>
    </citation>
    <scope>IDENTIFICATION</scope>
</reference>
<evidence type="ECO:0000313" key="3">
    <source>
        <dbReference type="Proteomes" id="UP000694403"/>
    </source>
</evidence>
<feature type="compositionally biased region" description="Basic and acidic residues" evidence="1">
    <location>
        <begin position="313"/>
        <end position="332"/>
    </location>
</feature>
<evidence type="ECO:0000313" key="2">
    <source>
        <dbReference type="Ensembl" id="ENSCSRP00000022059.1"/>
    </source>
</evidence>
<accession>A0A8C3XTR9</accession>
<dbReference type="AlphaFoldDB" id="A0A8C3XTR9"/>
<proteinExistence type="predicted"/>
<keyword evidence="3" id="KW-1185">Reference proteome</keyword>
<name>A0A8C3XTR9_CHESE</name>
<feature type="compositionally biased region" description="Polar residues" evidence="1">
    <location>
        <begin position="266"/>
        <end position="283"/>
    </location>
</feature>
<protein>
    <submittedName>
        <fullName evidence="2">Uncharacterized protein</fullName>
    </submittedName>
</protein>
<feature type="compositionally biased region" description="Acidic residues" evidence="1">
    <location>
        <begin position="333"/>
        <end position="342"/>
    </location>
</feature>
<feature type="region of interest" description="Disordered" evidence="1">
    <location>
        <begin position="1"/>
        <end position="32"/>
    </location>
</feature>
<feature type="compositionally biased region" description="Polar residues" evidence="1">
    <location>
        <begin position="245"/>
        <end position="254"/>
    </location>
</feature>
<feature type="region of interest" description="Disordered" evidence="1">
    <location>
        <begin position="313"/>
        <end position="434"/>
    </location>
</feature>
<feature type="compositionally biased region" description="Acidic residues" evidence="1">
    <location>
        <begin position="418"/>
        <end position="427"/>
    </location>
</feature>
<reference evidence="2" key="1">
    <citation type="submission" date="2025-08" db="UniProtKB">
        <authorList>
            <consortium name="Ensembl"/>
        </authorList>
    </citation>
    <scope>IDENTIFICATION</scope>
</reference>
<dbReference type="Ensembl" id="ENSCSRT00000023032.1">
    <property type="protein sequence ID" value="ENSCSRP00000022059.1"/>
    <property type="gene ID" value="ENSCSRG00000016665.1"/>
</dbReference>
<dbReference type="Proteomes" id="UP000694403">
    <property type="component" value="Unplaced"/>
</dbReference>
<organism evidence="2 3">
    <name type="scientific">Chelydra serpentina</name>
    <name type="common">Snapping turtle</name>
    <name type="synonym">Testudo serpentina</name>
    <dbReference type="NCBI Taxonomy" id="8475"/>
    <lineage>
        <taxon>Eukaryota</taxon>
        <taxon>Metazoa</taxon>
        <taxon>Chordata</taxon>
        <taxon>Craniata</taxon>
        <taxon>Vertebrata</taxon>
        <taxon>Euteleostomi</taxon>
        <taxon>Archelosauria</taxon>
        <taxon>Testudinata</taxon>
        <taxon>Testudines</taxon>
        <taxon>Cryptodira</taxon>
        <taxon>Durocryptodira</taxon>
        <taxon>Americhelydia</taxon>
        <taxon>Chelydroidea</taxon>
        <taxon>Chelydridae</taxon>
        <taxon>Chelydra</taxon>
    </lineage>
</organism>
<sequence>MARPSCPSCTSPSPTPSGSRPARARPSSASSRSACCATAAWRWPSRPCCPTTPSSPPSSPCSQSPRCPGGSRVGGRGGALVLHGCLEGRGLAAAPHCLAGPAGLAQVAGAVSLLGLNRAWVGSPGRAGPVSMGVRMFWPGSGRRGCLPGCVEGGVFWGSSLQHGGGYRVWSSPRELGWGGALCWWLPVPGCDSPHFPLQPHSLIANAIAGSSALGYASHELQASRQLSEVASALRSFSPLQSVQPAHSGFQVSGSHVEGAPPRAHSTMTASGTDARTASSGSSAWEGQLQSLILSEYASTEMSLHALYMHELHKQHSQAEPERHAWHRRESDESGESAPEEPDAQKGAPAAIPRSASYPFSSPRQPAEELATVQTGFQRRYGGITDPGTVHRAPSHFSRLPLGGWAEDGQSARHPEPVPEESSEDELPPQIHKV</sequence>